<name>A0ABY6UJB4_BIOOC</name>
<evidence type="ECO:0000313" key="2">
    <source>
        <dbReference type="EMBL" id="VUC30106.1"/>
    </source>
</evidence>
<accession>A0ABY6UJB4</accession>
<organism evidence="2 3">
    <name type="scientific">Bionectria ochroleuca</name>
    <name type="common">Gliocladium roseum</name>
    <dbReference type="NCBI Taxonomy" id="29856"/>
    <lineage>
        <taxon>Eukaryota</taxon>
        <taxon>Fungi</taxon>
        <taxon>Dikarya</taxon>
        <taxon>Ascomycota</taxon>
        <taxon>Pezizomycotina</taxon>
        <taxon>Sordariomycetes</taxon>
        <taxon>Hypocreomycetidae</taxon>
        <taxon>Hypocreales</taxon>
        <taxon>Bionectriaceae</taxon>
        <taxon>Clonostachys</taxon>
    </lineage>
</organism>
<comment type="caution">
    <text evidence="2">The sequence shown here is derived from an EMBL/GenBank/DDBJ whole genome shotgun (WGS) entry which is preliminary data.</text>
</comment>
<dbReference type="EMBL" id="CABFNS010000814">
    <property type="protein sequence ID" value="VUC30106.1"/>
    <property type="molecule type" value="Genomic_DNA"/>
</dbReference>
<dbReference type="InterPro" id="IPR010730">
    <property type="entry name" value="HET"/>
</dbReference>
<keyword evidence="3" id="KW-1185">Reference proteome</keyword>
<proteinExistence type="predicted"/>
<evidence type="ECO:0000259" key="1">
    <source>
        <dbReference type="Pfam" id="PF06985"/>
    </source>
</evidence>
<gene>
    <name evidence="2" type="ORF">CLO192961_LOCUS278437</name>
</gene>
<protein>
    <recommendedName>
        <fullName evidence="1">Heterokaryon incompatibility domain-containing protein</fullName>
    </recommendedName>
</protein>
<dbReference type="Proteomes" id="UP000766486">
    <property type="component" value="Unassembled WGS sequence"/>
</dbReference>
<dbReference type="Pfam" id="PF06985">
    <property type="entry name" value="HET"/>
    <property type="match status" value="1"/>
</dbReference>
<sequence length="766" mass="87557">MNSDETVELDRPCQYCRVLSLNDADQGGRIHNSEKGMRYVDFGTIRETSRERDGPLARAGWGDADEPKDFPKIKLKLGYKRQDTLPHMPGFLETASNGCWFCSILRDDVISAWLSEKKSLEKYHNNSVEITSAELSVTEICFRLEELLQSRFSLKQKTGSDIGLTTLHVFFTIKWEEISNDYALAYDVYTDATDPCASWLQCRRTPVKNSMLSPDSINRLRGLVEKTREELPRPKAGTEYLPTRLLEVDSGVDGGVRLVLTKQEAKLKHGDQSTRYMALSYCWGSKEEAEQQLKTKSGSLTRHLNRVDVEKLPKTVADAIQLCKLLEIRYLWVDSLCIIQDDINDWAQEASAMAMVYSNSYITLCILRGSSCLDGFFESKYAPRTLKVHFSSVLDPTVTGKLYLRMLQPPGEKIDRNPAFGNRAKIPADEDLQGAAWYTRGWTFQEAKLSSRKLYVGETMFHISCGTINESADGTGFYGRLDLIDAEASLDKHVQEWYLWVRDYSARKLTYETDRFPALSAIARTFSERFPDEEYVAGLWKSDLHRGLLWSPLHCWTTYAEHFKLPSHGYVAPSWSWAHRSRPVDWVRGVNHECLFGRECEWKDIQIDLDSANPFGSVKSGHILMSAKLLQLLPPGSGRKLTQTENEETLYLGFAFHFNVKSNEEEYITHLRLDWLGYGCEGYPEGPLDEIWMVLLSSSTFQLEYNSWKPTENREVEHPECMLGLLVLPTKNDNEFTKVGLWCSESRGLGGRKLWDQVQPQSVRLV</sequence>
<evidence type="ECO:0000313" key="3">
    <source>
        <dbReference type="Proteomes" id="UP000766486"/>
    </source>
</evidence>
<dbReference type="PANTHER" id="PTHR33112:SF16">
    <property type="entry name" value="HETEROKARYON INCOMPATIBILITY DOMAIN-CONTAINING PROTEIN"/>
    <property type="match status" value="1"/>
</dbReference>
<dbReference type="PANTHER" id="PTHR33112">
    <property type="entry name" value="DOMAIN PROTEIN, PUTATIVE-RELATED"/>
    <property type="match status" value="1"/>
</dbReference>
<reference evidence="2 3" key="1">
    <citation type="submission" date="2019-06" db="EMBL/GenBank/DDBJ databases">
        <authorList>
            <person name="Broberg M."/>
        </authorList>
    </citation>
    <scope>NUCLEOTIDE SEQUENCE [LARGE SCALE GENOMIC DNA]</scope>
</reference>
<feature type="domain" description="Heterokaryon incompatibility" evidence="1">
    <location>
        <begin position="276"/>
        <end position="446"/>
    </location>
</feature>